<comment type="caution">
    <text evidence="1">The sequence shown here is derived from an EMBL/GenBank/DDBJ whole genome shotgun (WGS) entry which is preliminary data.</text>
</comment>
<dbReference type="AlphaFoldDB" id="A0AAD9CLH1"/>
<proteinExistence type="predicted"/>
<keyword evidence="1" id="KW-0418">Kinase</keyword>
<protein>
    <submittedName>
        <fullName evidence="1">Serine/threonine-protein kinase MEC1</fullName>
    </submittedName>
</protein>
<accession>A0AAD9CLH1</accession>
<evidence type="ECO:0000313" key="2">
    <source>
        <dbReference type="Proteomes" id="UP001228049"/>
    </source>
</evidence>
<evidence type="ECO:0000313" key="1">
    <source>
        <dbReference type="EMBL" id="KAK1904020.1"/>
    </source>
</evidence>
<dbReference type="EMBL" id="JASDAP010000004">
    <property type="protein sequence ID" value="KAK1904020.1"/>
    <property type="molecule type" value="Genomic_DNA"/>
</dbReference>
<sequence>MTQAEVPDILSTFPRFLDTKGLVDQDFTLLFDDETSSRLLKKWDVFFKPNVIKEAKRLTATPELRRLLQSAESSPGIDLDEATTYDQEMASLLLLIHLLPPPPGGPKAPKSSACDAVERLVVFHKSCCINFYKFLQRTVYNIDVGKMKESPRVRDLRAKLLNQPVQLTLCD</sequence>
<dbReference type="GO" id="GO:0016301">
    <property type="term" value="F:kinase activity"/>
    <property type="evidence" value="ECO:0007669"/>
    <property type="project" value="UniProtKB-KW"/>
</dbReference>
<dbReference type="Proteomes" id="UP001228049">
    <property type="component" value="Unassembled WGS sequence"/>
</dbReference>
<gene>
    <name evidence="1" type="ORF">KUDE01_011205</name>
</gene>
<name>A0AAD9CLH1_DISEL</name>
<reference evidence="1" key="1">
    <citation type="submission" date="2023-04" db="EMBL/GenBank/DDBJ databases">
        <title>Chromosome-level genome of Chaenocephalus aceratus.</title>
        <authorList>
            <person name="Park H."/>
        </authorList>
    </citation>
    <scope>NUCLEOTIDE SEQUENCE</scope>
    <source>
        <strain evidence="1">DE</strain>
        <tissue evidence="1">Muscle</tissue>
    </source>
</reference>
<keyword evidence="1" id="KW-0808">Transferase</keyword>
<organism evidence="1 2">
    <name type="scientific">Dissostichus eleginoides</name>
    <name type="common">Patagonian toothfish</name>
    <name type="synonym">Dissostichus amissus</name>
    <dbReference type="NCBI Taxonomy" id="100907"/>
    <lineage>
        <taxon>Eukaryota</taxon>
        <taxon>Metazoa</taxon>
        <taxon>Chordata</taxon>
        <taxon>Craniata</taxon>
        <taxon>Vertebrata</taxon>
        <taxon>Euteleostomi</taxon>
        <taxon>Actinopterygii</taxon>
        <taxon>Neopterygii</taxon>
        <taxon>Teleostei</taxon>
        <taxon>Neoteleostei</taxon>
        <taxon>Acanthomorphata</taxon>
        <taxon>Eupercaria</taxon>
        <taxon>Perciformes</taxon>
        <taxon>Notothenioidei</taxon>
        <taxon>Nototheniidae</taxon>
        <taxon>Dissostichus</taxon>
    </lineage>
</organism>
<keyword evidence="2" id="KW-1185">Reference proteome</keyword>